<feature type="compositionally biased region" description="Polar residues" evidence="1">
    <location>
        <begin position="161"/>
        <end position="170"/>
    </location>
</feature>
<name>A0AAD3SB69_NEPGR</name>
<dbReference type="AlphaFoldDB" id="A0AAD3SB69"/>
<sequence>MIVEEKELKAKGKMELMLAKEPIRSLPGGKPPFGSTMFSGSSSTSFGGHMDWFGFDQRNLVLSPLKMIKPDHRLLEFSHIDCNFGERLTPIDFHRIVNNKCSQINQGFQCNGLKFLAGDSSSFGESSKISVEQRSWERNLEIDQRLQKNDLIENHEMAAKEQQSSGRNEI</sequence>
<evidence type="ECO:0000256" key="1">
    <source>
        <dbReference type="SAM" id="MobiDB-lite"/>
    </source>
</evidence>
<dbReference type="EMBL" id="BSYO01000007">
    <property type="protein sequence ID" value="GMH08000.1"/>
    <property type="molecule type" value="Genomic_DNA"/>
</dbReference>
<dbReference type="Proteomes" id="UP001279734">
    <property type="component" value="Unassembled WGS sequence"/>
</dbReference>
<proteinExistence type="predicted"/>
<feature type="region of interest" description="Disordered" evidence="1">
    <location>
        <begin position="151"/>
        <end position="170"/>
    </location>
</feature>
<gene>
    <name evidence="2" type="ORF">Nepgr_009840</name>
</gene>
<accession>A0AAD3SB69</accession>
<organism evidence="2 3">
    <name type="scientific">Nepenthes gracilis</name>
    <name type="common">Slender pitcher plant</name>
    <dbReference type="NCBI Taxonomy" id="150966"/>
    <lineage>
        <taxon>Eukaryota</taxon>
        <taxon>Viridiplantae</taxon>
        <taxon>Streptophyta</taxon>
        <taxon>Embryophyta</taxon>
        <taxon>Tracheophyta</taxon>
        <taxon>Spermatophyta</taxon>
        <taxon>Magnoliopsida</taxon>
        <taxon>eudicotyledons</taxon>
        <taxon>Gunneridae</taxon>
        <taxon>Pentapetalae</taxon>
        <taxon>Caryophyllales</taxon>
        <taxon>Nepenthaceae</taxon>
        <taxon>Nepenthes</taxon>
    </lineage>
</organism>
<reference evidence="2" key="1">
    <citation type="submission" date="2023-05" db="EMBL/GenBank/DDBJ databases">
        <title>Nepenthes gracilis genome sequencing.</title>
        <authorList>
            <person name="Fukushima K."/>
        </authorList>
    </citation>
    <scope>NUCLEOTIDE SEQUENCE</scope>
    <source>
        <strain evidence="2">SING2019-196</strain>
    </source>
</reference>
<keyword evidence="3" id="KW-1185">Reference proteome</keyword>
<evidence type="ECO:0000313" key="2">
    <source>
        <dbReference type="EMBL" id="GMH08000.1"/>
    </source>
</evidence>
<protein>
    <submittedName>
        <fullName evidence="2">Uncharacterized protein</fullName>
    </submittedName>
</protein>
<comment type="caution">
    <text evidence="2">The sequence shown here is derived from an EMBL/GenBank/DDBJ whole genome shotgun (WGS) entry which is preliminary data.</text>
</comment>
<evidence type="ECO:0000313" key="3">
    <source>
        <dbReference type="Proteomes" id="UP001279734"/>
    </source>
</evidence>